<name>A0A370GEF3_GLULI</name>
<reference evidence="2 5" key="2">
    <citation type="submission" date="2020-04" db="EMBL/GenBank/DDBJ databases">
        <title>Description of novel Gluconacetobacter.</title>
        <authorList>
            <person name="Sombolestani A."/>
        </authorList>
    </citation>
    <scope>NUCLEOTIDE SEQUENCE [LARGE SCALE GENOMIC DNA]</scope>
    <source>
        <strain evidence="2 5">LMG 1382</strain>
    </source>
</reference>
<dbReference type="Proteomes" id="UP000562982">
    <property type="component" value="Unassembled WGS sequence"/>
</dbReference>
<dbReference type="Proteomes" id="UP000254958">
    <property type="component" value="Unassembled WGS sequence"/>
</dbReference>
<dbReference type="NCBIfam" id="TIGR04433">
    <property type="entry name" value="UrcA_uranyl"/>
    <property type="match status" value="1"/>
</dbReference>
<feature type="region of interest" description="Disordered" evidence="1">
    <location>
        <begin position="1"/>
        <end position="35"/>
    </location>
</feature>
<dbReference type="InterPro" id="IPR030972">
    <property type="entry name" value="UrcA_uranyl"/>
</dbReference>
<proteinExistence type="predicted"/>
<reference evidence="3 4" key="1">
    <citation type="submission" date="2018-07" db="EMBL/GenBank/DDBJ databases">
        <title>Genomic Encyclopedia of Type Strains, Phase IV (KMG-IV): sequencing the most valuable type-strain genomes for metagenomic binning, comparative biology and taxonomic classification.</title>
        <authorList>
            <person name="Goeker M."/>
        </authorList>
    </citation>
    <scope>NUCLEOTIDE SEQUENCE [LARGE SCALE GENOMIC DNA]</scope>
    <source>
        <strain evidence="3 4">DSM 5603</strain>
    </source>
</reference>
<evidence type="ECO:0000313" key="3">
    <source>
        <dbReference type="EMBL" id="RDI40814.1"/>
    </source>
</evidence>
<comment type="caution">
    <text evidence="3">The sequence shown here is derived from an EMBL/GenBank/DDBJ whole genome shotgun (WGS) entry which is preliminary data.</text>
</comment>
<evidence type="ECO:0000313" key="2">
    <source>
        <dbReference type="EMBL" id="MBB2185369.1"/>
    </source>
</evidence>
<evidence type="ECO:0000313" key="5">
    <source>
        <dbReference type="Proteomes" id="UP000562982"/>
    </source>
</evidence>
<organism evidence="3 4">
    <name type="scientific">Gluconacetobacter liquefaciens</name>
    <name type="common">Acetobacter liquefaciens</name>
    <dbReference type="NCBI Taxonomy" id="89584"/>
    <lineage>
        <taxon>Bacteria</taxon>
        <taxon>Pseudomonadati</taxon>
        <taxon>Pseudomonadota</taxon>
        <taxon>Alphaproteobacteria</taxon>
        <taxon>Acetobacterales</taxon>
        <taxon>Acetobacteraceae</taxon>
        <taxon>Gluconacetobacter</taxon>
    </lineage>
</organism>
<evidence type="ECO:0000313" key="4">
    <source>
        <dbReference type="Proteomes" id="UP000254958"/>
    </source>
</evidence>
<evidence type="ECO:0000256" key="1">
    <source>
        <dbReference type="SAM" id="MobiDB-lite"/>
    </source>
</evidence>
<keyword evidence="4" id="KW-1185">Reference proteome</keyword>
<dbReference type="RefSeq" id="WP_114725822.1">
    <property type="nucleotide sequence ID" value="NZ_BJMI01000038.1"/>
</dbReference>
<accession>A0A370GEF3</accession>
<gene>
    <name evidence="3" type="ORF">C7453_101613</name>
    <name evidence="2" type="ORF">HLH32_03015</name>
</gene>
<dbReference type="OrthoDB" id="7284756at2"/>
<sequence>MTNPVRMNGMAPMQADPAKPALGPPGPAATSSHSSRRARTIGIGLFILAGLSPLLGPSHPAWAQTSSTPPDEITVEGQGEREIQRIAVPYYRPDLATPSGVGDLVSRIDRAALTVCGDSTALSGEMRRAIERSDCRRDARMRAVRDVNDVNVQRAVTRYPLP</sequence>
<protein>
    <submittedName>
        <fullName evidence="3">UrcA family protein</fullName>
    </submittedName>
</protein>
<dbReference type="EMBL" id="JABEQI010000001">
    <property type="protein sequence ID" value="MBB2185369.1"/>
    <property type="molecule type" value="Genomic_DNA"/>
</dbReference>
<dbReference type="AlphaFoldDB" id="A0A370GEF3"/>
<dbReference type="EMBL" id="QQAW01000001">
    <property type="protein sequence ID" value="RDI40814.1"/>
    <property type="molecule type" value="Genomic_DNA"/>
</dbReference>